<reference evidence="2 3" key="1">
    <citation type="journal article" date="2019" name="Emerg. Microbes Infect.">
        <title>Comprehensive subspecies identification of 175 nontuberculous mycobacteria species based on 7547 genomic profiles.</title>
        <authorList>
            <person name="Matsumoto Y."/>
            <person name="Kinjo T."/>
            <person name="Motooka D."/>
            <person name="Nabeya D."/>
            <person name="Jung N."/>
            <person name="Uechi K."/>
            <person name="Horii T."/>
            <person name="Iida T."/>
            <person name="Fujita J."/>
            <person name="Nakamura S."/>
        </authorList>
    </citation>
    <scope>NUCLEOTIDE SEQUENCE [LARGE SCALE GENOMIC DNA]</scope>
    <source>
        <strain evidence="2 3">JCM 12687</strain>
    </source>
</reference>
<feature type="region of interest" description="Disordered" evidence="1">
    <location>
        <begin position="77"/>
        <end position="105"/>
    </location>
</feature>
<evidence type="ECO:0000313" key="3">
    <source>
        <dbReference type="Proteomes" id="UP000467379"/>
    </source>
</evidence>
<proteinExistence type="predicted"/>
<accession>A0ABM7KQV5</accession>
<organism evidence="2 3">
    <name type="scientific">Mycobacterium branderi</name>
    <dbReference type="NCBI Taxonomy" id="43348"/>
    <lineage>
        <taxon>Bacteria</taxon>
        <taxon>Bacillati</taxon>
        <taxon>Actinomycetota</taxon>
        <taxon>Actinomycetes</taxon>
        <taxon>Mycobacteriales</taxon>
        <taxon>Mycobacteriaceae</taxon>
        <taxon>Mycobacterium</taxon>
    </lineage>
</organism>
<protein>
    <submittedName>
        <fullName evidence="2">Uncharacterized protein</fullName>
    </submittedName>
</protein>
<name>A0ABM7KQV5_9MYCO</name>
<gene>
    <name evidence="2" type="ORF">MBRA_36740</name>
</gene>
<sequence length="122" mass="13078">MRRDARRKKPLGRFIRRIRRCHAGPTSLRLPARHLNETAAWLLKTAHQGNAKRQDGQCNSFPWRVLHAGRAVGLGGELGGGDSAPGGLGSGVHASVPNGDDQAGIADCQRAGQMDSAVRPLR</sequence>
<dbReference type="EMBL" id="AP022606">
    <property type="protein sequence ID" value="BBZ13479.1"/>
    <property type="molecule type" value="Genomic_DNA"/>
</dbReference>
<evidence type="ECO:0000256" key="1">
    <source>
        <dbReference type="SAM" id="MobiDB-lite"/>
    </source>
</evidence>
<keyword evidence="3" id="KW-1185">Reference proteome</keyword>
<feature type="compositionally biased region" description="Gly residues" evidence="1">
    <location>
        <begin position="77"/>
        <end position="90"/>
    </location>
</feature>
<evidence type="ECO:0000313" key="2">
    <source>
        <dbReference type="EMBL" id="BBZ13479.1"/>
    </source>
</evidence>
<dbReference type="Proteomes" id="UP000467379">
    <property type="component" value="Chromosome"/>
</dbReference>